<dbReference type="Proteomes" id="UP001054837">
    <property type="component" value="Unassembled WGS sequence"/>
</dbReference>
<dbReference type="AlphaFoldDB" id="A0AAV4QHE9"/>
<proteinExistence type="predicted"/>
<organism evidence="2 3">
    <name type="scientific">Caerostris darwini</name>
    <dbReference type="NCBI Taxonomy" id="1538125"/>
    <lineage>
        <taxon>Eukaryota</taxon>
        <taxon>Metazoa</taxon>
        <taxon>Ecdysozoa</taxon>
        <taxon>Arthropoda</taxon>
        <taxon>Chelicerata</taxon>
        <taxon>Arachnida</taxon>
        <taxon>Araneae</taxon>
        <taxon>Araneomorphae</taxon>
        <taxon>Entelegynae</taxon>
        <taxon>Araneoidea</taxon>
        <taxon>Araneidae</taxon>
        <taxon>Caerostris</taxon>
    </lineage>
</organism>
<accession>A0AAV4QHE9</accession>
<sequence>MRDTFHRNSTACEGGDRYKPWLKIRLTAGASSKRNRKEKKEQPHEKTRTSEYSIIEWDRDIPSLRLPVSKNVRTSFCEGRGIVFLAKEHLGFFLKWNA</sequence>
<comment type="caution">
    <text evidence="2">The sequence shown here is derived from an EMBL/GenBank/DDBJ whole genome shotgun (WGS) entry which is preliminary data.</text>
</comment>
<name>A0AAV4QHE9_9ARAC</name>
<dbReference type="EMBL" id="BPLQ01004553">
    <property type="protein sequence ID" value="GIY08850.1"/>
    <property type="molecule type" value="Genomic_DNA"/>
</dbReference>
<evidence type="ECO:0000313" key="2">
    <source>
        <dbReference type="EMBL" id="GIY08850.1"/>
    </source>
</evidence>
<feature type="compositionally biased region" description="Basic and acidic residues" evidence="1">
    <location>
        <begin position="38"/>
        <end position="49"/>
    </location>
</feature>
<keyword evidence="3" id="KW-1185">Reference proteome</keyword>
<reference evidence="2 3" key="1">
    <citation type="submission" date="2021-06" db="EMBL/GenBank/DDBJ databases">
        <title>Caerostris darwini draft genome.</title>
        <authorList>
            <person name="Kono N."/>
            <person name="Arakawa K."/>
        </authorList>
    </citation>
    <scope>NUCLEOTIDE SEQUENCE [LARGE SCALE GENOMIC DNA]</scope>
</reference>
<evidence type="ECO:0000313" key="3">
    <source>
        <dbReference type="Proteomes" id="UP001054837"/>
    </source>
</evidence>
<feature type="region of interest" description="Disordered" evidence="1">
    <location>
        <begin position="29"/>
        <end position="49"/>
    </location>
</feature>
<gene>
    <name evidence="2" type="ORF">CDAR_169281</name>
</gene>
<evidence type="ECO:0008006" key="4">
    <source>
        <dbReference type="Google" id="ProtNLM"/>
    </source>
</evidence>
<evidence type="ECO:0000256" key="1">
    <source>
        <dbReference type="SAM" id="MobiDB-lite"/>
    </source>
</evidence>
<protein>
    <recommendedName>
        <fullName evidence="4">Ycf15</fullName>
    </recommendedName>
</protein>